<dbReference type="PROSITE" id="PS50893">
    <property type="entry name" value="ABC_TRANSPORTER_2"/>
    <property type="match status" value="2"/>
</dbReference>
<dbReference type="PANTHER" id="PTHR42788">
    <property type="entry name" value="TAURINE IMPORT ATP-BINDING PROTEIN-RELATED"/>
    <property type="match status" value="1"/>
</dbReference>
<proteinExistence type="inferred from homology"/>
<gene>
    <name evidence="6" type="ORF">L9G74_13305</name>
</gene>
<dbReference type="Proteomes" id="UP001201549">
    <property type="component" value="Unassembled WGS sequence"/>
</dbReference>
<accession>A0ABT2FM61</accession>
<keyword evidence="3" id="KW-0547">Nucleotide-binding</keyword>
<keyword evidence="7" id="KW-1185">Reference proteome</keyword>
<dbReference type="GO" id="GO:0005524">
    <property type="term" value="F:ATP binding"/>
    <property type="evidence" value="ECO:0007669"/>
    <property type="project" value="UniProtKB-KW"/>
</dbReference>
<evidence type="ECO:0000313" key="6">
    <source>
        <dbReference type="EMBL" id="MCS4557422.1"/>
    </source>
</evidence>
<evidence type="ECO:0000313" key="7">
    <source>
        <dbReference type="Proteomes" id="UP001201549"/>
    </source>
</evidence>
<dbReference type="InterPro" id="IPR003439">
    <property type="entry name" value="ABC_transporter-like_ATP-bd"/>
</dbReference>
<keyword evidence="2" id="KW-0813">Transport</keyword>
<feature type="domain" description="ABC transporter" evidence="5">
    <location>
        <begin position="4"/>
        <end position="228"/>
    </location>
</feature>
<keyword evidence="4 6" id="KW-0067">ATP-binding</keyword>
<dbReference type="EMBL" id="JAKOGG010000009">
    <property type="protein sequence ID" value="MCS4557422.1"/>
    <property type="molecule type" value="Genomic_DNA"/>
</dbReference>
<organism evidence="6 7">
    <name type="scientific">Shewanella electrica</name>
    <dbReference type="NCBI Taxonomy" id="515560"/>
    <lineage>
        <taxon>Bacteria</taxon>
        <taxon>Pseudomonadati</taxon>
        <taxon>Pseudomonadota</taxon>
        <taxon>Gammaproteobacteria</taxon>
        <taxon>Alteromonadales</taxon>
        <taxon>Shewanellaceae</taxon>
        <taxon>Shewanella</taxon>
    </lineage>
</organism>
<reference evidence="7" key="1">
    <citation type="submission" date="2023-07" db="EMBL/GenBank/DDBJ databases">
        <title>Shewanella mangrovi sp. nov., an acetaldehyde- degrading bacterium isolated from mangrove sediment.</title>
        <authorList>
            <person name="Liu Y."/>
        </authorList>
    </citation>
    <scope>NUCLEOTIDE SEQUENCE [LARGE SCALE GENOMIC DNA]</scope>
    <source>
        <strain evidence="7">C32</strain>
    </source>
</reference>
<dbReference type="RefSeq" id="WP_238896899.1">
    <property type="nucleotide sequence ID" value="NZ_JAKOGG010000009.1"/>
</dbReference>
<dbReference type="Gene3D" id="3.40.50.300">
    <property type="entry name" value="P-loop containing nucleotide triphosphate hydrolases"/>
    <property type="match status" value="2"/>
</dbReference>
<dbReference type="InterPro" id="IPR003593">
    <property type="entry name" value="AAA+_ATPase"/>
</dbReference>
<comment type="similarity">
    <text evidence="1">Belongs to the ABC transporter superfamily.</text>
</comment>
<evidence type="ECO:0000256" key="3">
    <source>
        <dbReference type="ARBA" id="ARBA00022741"/>
    </source>
</evidence>
<name>A0ABT2FM61_9GAMM</name>
<dbReference type="InterPro" id="IPR050166">
    <property type="entry name" value="ABC_transporter_ATP-bind"/>
</dbReference>
<evidence type="ECO:0000256" key="4">
    <source>
        <dbReference type="ARBA" id="ARBA00022840"/>
    </source>
</evidence>
<dbReference type="SUPFAM" id="SSF52540">
    <property type="entry name" value="P-loop containing nucleoside triphosphate hydrolases"/>
    <property type="match status" value="2"/>
</dbReference>
<comment type="caution">
    <text evidence="6">The sequence shown here is derived from an EMBL/GenBank/DDBJ whole genome shotgun (WGS) entry which is preliminary data.</text>
</comment>
<dbReference type="InterPro" id="IPR027417">
    <property type="entry name" value="P-loop_NTPase"/>
</dbReference>
<dbReference type="Pfam" id="PF00005">
    <property type="entry name" value="ABC_tran"/>
    <property type="match status" value="2"/>
</dbReference>
<dbReference type="CDD" id="cd03225">
    <property type="entry name" value="ABC_cobalt_CbiO_domain1"/>
    <property type="match status" value="1"/>
</dbReference>
<protein>
    <submittedName>
        <fullName evidence="6">ABC transporter ATP-binding protein</fullName>
    </submittedName>
</protein>
<dbReference type="InterPro" id="IPR015856">
    <property type="entry name" value="ABC_transpr_CbiO/EcfA_su"/>
</dbReference>
<feature type="domain" description="ABC transporter" evidence="5">
    <location>
        <begin position="230"/>
        <end position="447"/>
    </location>
</feature>
<sequence length="448" mass="49685">MRLIELDGVSFNFGSRQPWVFRDITFRLDSGSCHCITGPTGSGKSTLLQLLAGLQERPFEGGVFRRQGMLAGLVMQDPQVQLLRQTVGAEVAFALENLALTSEQMVPMVQRALRRVGLFVSLDCPINILSLGQKYRLMMAAQLVCNPQVLLLDEPWAQLDNLGVQELTMVIRGLVAEGIAVVMCEHNPAAFEEVVDHYWQLSDGVLMSGIYRTEKRIPLQAQAHSDDVIIEAEPFEYRFHGDAPLFACEQPLQVCAGELVTIYGNNGTGKSSLMKAIAGMQGNIAPLPLKVFGERPKVGHYGQRLGLLMQRPNRQLFENTVLDEVAFSLRRFGLPQEQAQALLEELGLGELAEQSPHKLSYGQQHLVALASLVCYQPQLLLLDDPLAGLDSEYFDRFCMMINRLRQQGTAVLLSSHRPLPHTPVSQQWQIADGLLLPSTCTQDAAYAY</sequence>
<evidence type="ECO:0000259" key="5">
    <source>
        <dbReference type="PROSITE" id="PS50893"/>
    </source>
</evidence>
<dbReference type="PANTHER" id="PTHR42788:SF13">
    <property type="entry name" value="ALIPHATIC SULFONATES IMPORT ATP-BINDING PROTEIN SSUB"/>
    <property type="match status" value="1"/>
</dbReference>
<evidence type="ECO:0000256" key="1">
    <source>
        <dbReference type="ARBA" id="ARBA00005417"/>
    </source>
</evidence>
<dbReference type="SMART" id="SM00382">
    <property type="entry name" value="AAA"/>
    <property type="match status" value="2"/>
</dbReference>
<evidence type="ECO:0000256" key="2">
    <source>
        <dbReference type="ARBA" id="ARBA00022448"/>
    </source>
</evidence>